<evidence type="ECO:0000256" key="6">
    <source>
        <dbReference type="ARBA" id="ARBA00023145"/>
    </source>
</evidence>
<feature type="domain" description="Caspase family p20" evidence="10">
    <location>
        <begin position="129"/>
        <end position="255"/>
    </location>
</feature>
<dbReference type="Pfam" id="PF00656">
    <property type="entry name" value="Peptidase_C14"/>
    <property type="match status" value="1"/>
</dbReference>
<dbReference type="PROSITE" id="PS50209">
    <property type="entry name" value="CARD"/>
    <property type="match status" value="1"/>
</dbReference>
<evidence type="ECO:0000256" key="7">
    <source>
        <dbReference type="PIRSR" id="PIRSR038001-1"/>
    </source>
</evidence>
<dbReference type="InterPro" id="IPR001315">
    <property type="entry name" value="CARD"/>
</dbReference>
<dbReference type="PROSITE" id="PS01122">
    <property type="entry name" value="CASPASE_CYS"/>
    <property type="match status" value="1"/>
</dbReference>
<keyword evidence="5" id="KW-0788">Thiol protease</keyword>
<evidence type="ECO:0000313" key="12">
    <source>
        <dbReference type="EMBL" id="CDI97360.1"/>
    </source>
</evidence>
<evidence type="ECO:0000256" key="1">
    <source>
        <dbReference type="ARBA" id="ARBA00010134"/>
    </source>
</evidence>
<dbReference type="Gene3D" id="3.40.50.1460">
    <property type="match status" value="1"/>
</dbReference>
<dbReference type="SUPFAM" id="SSF52129">
    <property type="entry name" value="Caspase-like"/>
    <property type="match status" value="1"/>
</dbReference>
<keyword evidence="6" id="KW-0865">Zymogen</keyword>
<feature type="active site" evidence="7">
    <location>
        <position position="208"/>
    </location>
</feature>
<keyword evidence="3" id="KW-0053">Apoptosis</keyword>
<dbReference type="GO" id="GO:0006915">
    <property type="term" value="P:apoptotic process"/>
    <property type="evidence" value="ECO:0007669"/>
    <property type="project" value="UniProtKB-KW"/>
</dbReference>
<dbReference type="InterPro" id="IPR002398">
    <property type="entry name" value="Pept_C14"/>
</dbReference>
<evidence type="ECO:0000259" key="10">
    <source>
        <dbReference type="PROSITE" id="PS50208"/>
    </source>
</evidence>
<feature type="domain" description="CARD" evidence="11">
    <location>
        <begin position="1"/>
        <end position="92"/>
    </location>
</feature>
<dbReference type="Pfam" id="PF00619">
    <property type="entry name" value="CARD"/>
    <property type="match status" value="1"/>
</dbReference>
<sequence length="378" mass="42050">MNSEQRQRLSRMQVDFVKGLRDIEEITDYLLCHEILSRTQAEKILSSGPIIADQVRTLLNVLVRCGPDAYDTFVSALSETNQSSLAEKMANLNANPPPVPSVLPSAKVETHVSEQPTQSLAAYPVNSTPRGHILLVNISNFEVGSGLSNRVGSSEDVAALKSLFTDLGYYVEVLLDPTATALESNLSAFIKSPSHYNVDTGGLIIMSHGVQDYIYTADGKLFAINDILEAFTNKSFPALAGKPKFILFQACRGEEKDRGYIYEPDNASFVASPLESVDAGVHKTLWKCLPYMSDYIIAYSTLPGFVSWRSEKAGSWFIQILVDVFRKYASSLHVLDLLTEVNRRLVEESQEREFKQITQQLHTLTRPFYLAGTQSQPR</sequence>
<dbReference type="InterPro" id="IPR033139">
    <property type="entry name" value="Caspase_cys_AS"/>
</dbReference>
<dbReference type="GO" id="GO:0006508">
    <property type="term" value="P:proteolysis"/>
    <property type="evidence" value="ECO:0007669"/>
    <property type="project" value="UniProtKB-KW"/>
</dbReference>
<dbReference type="InterPro" id="IPR029030">
    <property type="entry name" value="Caspase-like_dom_sf"/>
</dbReference>
<dbReference type="eggNOG" id="KOG3573">
    <property type="taxonomic scope" value="Eukaryota"/>
</dbReference>
<keyword evidence="2" id="KW-0645">Protease</keyword>
<dbReference type="Proteomes" id="UP000017246">
    <property type="component" value="Unassembled WGS sequence"/>
</dbReference>
<feature type="domain" description="Caspase family p10" evidence="9">
    <location>
        <begin position="289"/>
        <end position="372"/>
    </location>
</feature>
<organism evidence="12 13">
    <name type="scientific">Echinococcus multilocularis</name>
    <name type="common">Fox tapeworm</name>
    <dbReference type="NCBI Taxonomy" id="6211"/>
    <lineage>
        <taxon>Eukaryota</taxon>
        <taxon>Metazoa</taxon>
        <taxon>Spiralia</taxon>
        <taxon>Lophotrochozoa</taxon>
        <taxon>Platyhelminthes</taxon>
        <taxon>Cestoda</taxon>
        <taxon>Eucestoda</taxon>
        <taxon>Cyclophyllidea</taxon>
        <taxon>Taeniidae</taxon>
        <taxon>Echinococcus</taxon>
    </lineage>
</organism>
<dbReference type="PROSITE" id="PS50207">
    <property type="entry name" value="CASPASE_P10"/>
    <property type="match status" value="1"/>
</dbReference>
<feature type="active site" evidence="7">
    <location>
        <position position="251"/>
    </location>
</feature>
<dbReference type="PRINTS" id="PR00376">
    <property type="entry name" value="IL1BCENZYME"/>
</dbReference>
<reference evidence="12" key="2">
    <citation type="submission" date="2015-11" db="EMBL/GenBank/DDBJ databases">
        <authorList>
            <person name="Zhang Y."/>
            <person name="Guo Z."/>
        </authorList>
    </citation>
    <scope>NUCLEOTIDE SEQUENCE</scope>
</reference>
<dbReference type="PIRSF" id="PIRSF038001">
    <property type="entry name" value="Caspase_ICE"/>
    <property type="match status" value="1"/>
</dbReference>
<dbReference type="InterPro" id="IPR011600">
    <property type="entry name" value="Pept_C14_caspase"/>
</dbReference>
<comment type="similarity">
    <text evidence="1 8">Belongs to the peptidase C14A family.</text>
</comment>
<protein>
    <submittedName>
        <fullName evidence="12">Caspase 2</fullName>
    </submittedName>
</protein>
<evidence type="ECO:0000256" key="2">
    <source>
        <dbReference type="ARBA" id="ARBA00022670"/>
    </source>
</evidence>
<dbReference type="GO" id="GO:0042981">
    <property type="term" value="P:regulation of apoptotic process"/>
    <property type="evidence" value="ECO:0007669"/>
    <property type="project" value="InterPro"/>
</dbReference>
<evidence type="ECO:0000256" key="8">
    <source>
        <dbReference type="RuleBase" id="RU003971"/>
    </source>
</evidence>
<reference evidence="12" key="1">
    <citation type="journal article" date="2013" name="Nature">
        <title>The genomes of four tapeworm species reveal adaptations to parasitism.</title>
        <authorList>
            <person name="Tsai I.J."/>
            <person name="Zarowiecki M."/>
            <person name="Holroyd N."/>
            <person name="Garciarrubio A."/>
            <person name="Sanchez-Flores A."/>
            <person name="Brooks K.L."/>
            <person name="Tracey A."/>
            <person name="Bobes R.J."/>
            <person name="Fragoso G."/>
            <person name="Sciutto E."/>
            <person name="Aslett M."/>
            <person name="Beasley H."/>
            <person name="Bennett H.M."/>
            <person name="Cai J."/>
            <person name="Camicia F."/>
            <person name="Clark R."/>
            <person name="Cucher M."/>
            <person name="De Silva N."/>
            <person name="Day T.A."/>
            <person name="Deplazes P."/>
            <person name="Estrada K."/>
            <person name="Fernandez C."/>
            <person name="Holland P.W."/>
            <person name="Hou J."/>
            <person name="Hu S."/>
            <person name="Huckvale T."/>
            <person name="Hung S.S."/>
            <person name="Kamenetzky L."/>
            <person name="Keane J.A."/>
            <person name="Kiss F."/>
            <person name="Koziol U."/>
            <person name="Lambert O."/>
            <person name="Liu K."/>
            <person name="Luo X."/>
            <person name="Luo Y."/>
            <person name="Macchiaroli N."/>
            <person name="Nichol S."/>
            <person name="Paps J."/>
            <person name="Parkinson J."/>
            <person name="Pouchkina-Stantcheva N."/>
            <person name="Riddiford N."/>
            <person name="Rosenzvit M."/>
            <person name="Salinas G."/>
            <person name="Wasmuth J.D."/>
            <person name="Zamanian M."/>
            <person name="Zheng Y."/>
            <person name="Cai X."/>
            <person name="Soberon X."/>
            <person name="Olson P.D."/>
            <person name="Laclette J.P."/>
            <person name="Brehm K."/>
            <person name="Berriman M."/>
            <person name="Garciarrubio A."/>
            <person name="Bobes R.J."/>
            <person name="Fragoso G."/>
            <person name="Sanchez-Flores A."/>
            <person name="Estrada K."/>
            <person name="Cevallos M.A."/>
            <person name="Morett E."/>
            <person name="Gonzalez V."/>
            <person name="Portillo T."/>
            <person name="Ochoa-Leyva A."/>
            <person name="Jose M.V."/>
            <person name="Sciutto E."/>
            <person name="Landa A."/>
            <person name="Jimenez L."/>
            <person name="Valdes V."/>
            <person name="Carrero J.C."/>
            <person name="Larralde C."/>
            <person name="Morales-Montor J."/>
            <person name="Limon-Lason J."/>
            <person name="Soberon X."/>
            <person name="Laclette J.P."/>
        </authorList>
    </citation>
    <scope>NUCLEOTIDE SEQUENCE [LARGE SCALE GENOMIC DNA]</scope>
</reference>
<evidence type="ECO:0000256" key="5">
    <source>
        <dbReference type="ARBA" id="ARBA00022807"/>
    </source>
</evidence>
<dbReference type="InterPro" id="IPR015917">
    <property type="entry name" value="Pept_C14A"/>
</dbReference>
<dbReference type="AlphaFoldDB" id="A0A087VYG5"/>
<name>A0A087VYG5_ECHMU</name>
<evidence type="ECO:0000256" key="3">
    <source>
        <dbReference type="ARBA" id="ARBA00022703"/>
    </source>
</evidence>
<dbReference type="SMART" id="SM00114">
    <property type="entry name" value="CARD"/>
    <property type="match status" value="1"/>
</dbReference>
<dbReference type="CDD" id="cd00032">
    <property type="entry name" value="CASc"/>
    <property type="match status" value="1"/>
</dbReference>
<dbReference type="STRING" id="6211.A0A087VYG5"/>
<dbReference type="SUPFAM" id="SSF47986">
    <property type="entry name" value="DEATH domain"/>
    <property type="match status" value="1"/>
</dbReference>
<dbReference type="PANTHER" id="PTHR47901">
    <property type="entry name" value="CASPASE RECRUITMENT DOMAIN-CONTAINING PROTEIN 18"/>
    <property type="match status" value="1"/>
</dbReference>
<gene>
    <name evidence="12" type="ORF">EmuJ_000113100</name>
</gene>
<dbReference type="OrthoDB" id="10004338at2759"/>
<dbReference type="InterPro" id="IPR011029">
    <property type="entry name" value="DEATH-like_dom_sf"/>
</dbReference>
<keyword evidence="13" id="KW-1185">Reference proteome</keyword>
<dbReference type="PANTHER" id="PTHR47901:SF8">
    <property type="entry name" value="CASPASE-3"/>
    <property type="match status" value="1"/>
</dbReference>
<evidence type="ECO:0000256" key="4">
    <source>
        <dbReference type="ARBA" id="ARBA00022801"/>
    </source>
</evidence>
<evidence type="ECO:0000259" key="11">
    <source>
        <dbReference type="PROSITE" id="PS50209"/>
    </source>
</evidence>
<keyword evidence="4" id="KW-0378">Hydrolase</keyword>
<dbReference type="GO" id="GO:0004197">
    <property type="term" value="F:cysteine-type endopeptidase activity"/>
    <property type="evidence" value="ECO:0007669"/>
    <property type="project" value="InterPro"/>
</dbReference>
<evidence type="ECO:0000259" key="9">
    <source>
        <dbReference type="PROSITE" id="PS50207"/>
    </source>
</evidence>
<dbReference type="Gene3D" id="1.10.533.10">
    <property type="entry name" value="Death Domain, Fas"/>
    <property type="match status" value="1"/>
</dbReference>
<proteinExistence type="inferred from homology"/>
<dbReference type="InterPro" id="IPR001309">
    <property type="entry name" value="Pept_C14_p20"/>
</dbReference>
<accession>A0A087VYG5</accession>
<dbReference type="EMBL" id="LN902844">
    <property type="protein sequence ID" value="CDI97360.1"/>
    <property type="molecule type" value="Genomic_DNA"/>
</dbReference>
<dbReference type="OMA" id="VCYANTP"/>
<dbReference type="CDD" id="cd01671">
    <property type="entry name" value="CARD"/>
    <property type="match status" value="1"/>
</dbReference>
<dbReference type="PROSITE" id="PS50208">
    <property type="entry name" value="CASPASE_P20"/>
    <property type="match status" value="1"/>
</dbReference>
<dbReference type="SMART" id="SM00115">
    <property type="entry name" value="CASc"/>
    <property type="match status" value="1"/>
</dbReference>
<evidence type="ECO:0000313" key="13">
    <source>
        <dbReference type="Proteomes" id="UP000017246"/>
    </source>
</evidence>
<dbReference type="InterPro" id="IPR002138">
    <property type="entry name" value="Pept_C14_p10"/>
</dbReference>